<protein>
    <submittedName>
        <fullName evidence="4">ATP-binding protein</fullName>
    </submittedName>
</protein>
<dbReference type="EMBL" id="JAAOMP010000101">
    <property type="protein sequence ID" value="MBU2760329.1"/>
    <property type="molecule type" value="Genomic_DNA"/>
</dbReference>
<dbReference type="RefSeq" id="WP_215883948.1">
    <property type="nucleotide sequence ID" value="NZ_JAAOMP010000101.1"/>
</dbReference>
<comment type="caution">
    <text evidence="4">The sequence shown here is derived from an EMBL/GenBank/DDBJ whole genome shotgun (WGS) entry which is preliminary data.</text>
</comment>
<accession>A0ABS5ZYT2</accession>
<evidence type="ECO:0000256" key="2">
    <source>
        <dbReference type="SAM" id="Phobius"/>
    </source>
</evidence>
<dbReference type="Pfam" id="PF20693">
    <property type="entry name" value="YobI-ATPase"/>
    <property type="match status" value="1"/>
</dbReference>
<dbReference type="InterPro" id="IPR048428">
    <property type="entry name" value="YobI-NTPase"/>
</dbReference>
<feature type="domain" description="YobI-like P-loop NTPase" evidence="3">
    <location>
        <begin position="30"/>
        <end position="421"/>
    </location>
</feature>
<evidence type="ECO:0000259" key="3">
    <source>
        <dbReference type="Pfam" id="PF20693"/>
    </source>
</evidence>
<keyword evidence="4" id="KW-0067">ATP-binding</keyword>
<keyword evidence="2" id="KW-1133">Transmembrane helix</keyword>
<sequence>MSTQQEPDSGGSWNLIPLTPEYLSKEHGQYVEAIKAALDNKQIRNIALSGNFGVGKSSILQEIARQQDGRVVELSLSTLAPIEASKLDESVPIQATTPTNRIQQEIVKQLLYREDPGKTPASRFRRIERFQWCREIEFSVLLGLAIAIIFVLTGWTAKLADTFSFLGDMGVWRHLVIWGIASGMALWVRRRLYGKLHIKQLSAGSATVILDETSVSYFDQYLDEIVYFFEVSQRDIVIFEDIDRFNDSHIFETLRALNTLLNASPQIKKPIRFIYAIKDSIFDRIGLVAEGRKDVEPDVVEMDDPAQAEAVRANRTKFFDLVIPVVPFITHRSARNLAVKLLADIKYEIAPELLDLAARYVPDMRLLKNVRNEFIVFRDRIFSGDGKLLDLSETDLFAMMLYKSTHLTDFETIRLGNSKLDVLYEVSRKLVTENIQKLEGELRELRRQLAQIDGAATRSAQLGERLLAHMDRTARAAQTSYKTPFTFADAPRSRDDLKEAQFWKDFVTSGGNAVLNCPTNLNRHFIFTRDDLTAALGDPPLDAESWDEADREALDEQVDKKADDIKFLRGADLGGLVRRPEFLVKYEGADQSFETIALAILKPGLAYQLVRAGYINRNFTLYTSTFHGNRVSSAATNFIIHHVERDLMDEHFVLDSNDVDAIVRERGKNALKEPALYNIAILDHLLINDVNAANIMVESLASLGESQIRFVPAYLAAGEQRLRFIERFIAFSPRVFLYLVGQADLDDTTRLELVNFALSSHSLYEQKVDAAVSKYSSYHYAELMALTSDATEHAQAERIGAFFADANITVPHLAPLGRQVRRSFVSRNLYEITRENLSIAIGNTKTVALDAIRADNESVYDYVLEHLSTYLDAIDGESATVDSSKNFIAVIEDVLERAAPHLDKVVECSVPDCKVANLEEVSEGAWPVLAEHRRFPATFNNVSRYVIKFESVDEPLAKILTAAGVITEINAANEDSKTKLAIAILAAKTQLPSAALRAELVESLDLDSYLNMGGVVAEVGDLFALLLKHNIIEDAAETYKHLAETDWPTRKAFICASTKFLSIMTPELLRPDLAALLASDEISSEIKGLIVDQAEAYAEVADPSGLNALAQFASGHGHRLAPDVVQKMAQTGVDSQQIVMLLEPLLASISREQLFTILQELDGDYPSLTENGQDKPKIPNTPANLALLQHLKREGIVSEYDAHESPIKVHKKYTE</sequence>
<feature type="coiled-coil region" evidence="1">
    <location>
        <begin position="428"/>
        <end position="455"/>
    </location>
</feature>
<organism evidence="4 5">
    <name type="scientific">Acidithiobacillus sulfurivorans</name>
    <dbReference type="NCBI Taxonomy" id="1958756"/>
    <lineage>
        <taxon>Bacteria</taxon>
        <taxon>Pseudomonadati</taxon>
        <taxon>Pseudomonadota</taxon>
        <taxon>Acidithiobacillia</taxon>
        <taxon>Acidithiobacillales</taxon>
        <taxon>Acidithiobacillaceae</taxon>
        <taxon>Acidithiobacillus</taxon>
    </lineage>
</organism>
<dbReference type="Proteomes" id="UP000755654">
    <property type="component" value="Unassembled WGS sequence"/>
</dbReference>
<keyword evidence="4" id="KW-0547">Nucleotide-binding</keyword>
<keyword evidence="1" id="KW-0175">Coiled coil</keyword>
<evidence type="ECO:0000313" key="4">
    <source>
        <dbReference type="EMBL" id="MBU2760329.1"/>
    </source>
</evidence>
<name>A0ABS5ZYT2_9PROT</name>
<feature type="transmembrane region" description="Helical" evidence="2">
    <location>
        <begin position="136"/>
        <end position="157"/>
    </location>
</feature>
<keyword evidence="2" id="KW-0472">Membrane</keyword>
<dbReference type="GO" id="GO:0005524">
    <property type="term" value="F:ATP binding"/>
    <property type="evidence" value="ECO:0007669"/>
    <property type="project" value="UniProtKB-KW"/>
</dbReference>
<evidence type="ECO:0000256" key="1">
    <source>
        <dbReference type="SAM" id="Coils"/>
    </source>
</evidence>
<keyword evidence="5" id="KW-1185">Reference proteome</keyword>
<proteinExistence type="predicted"/>
<gene>
    <name evidence="4" type="ORF">HAP95_09245</name>
</gene>
<dbReference type="SUPFAM" id="SSF52540">
    <property type="entry name" value="P-loop containing nucleoside triphosphate hydrolases"/>
    <property type="match status" value="1"/>
</dbReference>
<evidence type="ECO:0000313" key="5">
    <source>
        <dbReference type="Proteomes" id="UP000755654"/>
    </source>
</evidence>
<reference evidence="4 5" key="1">
    <citation type="journal article" date="2021" name="ISME J.">
        <title>Genomic evolution of the class Acidithiobacillia: deep-branching Proteobacteria living in extreme acidic conditions.</title>
        <authorList>
            <person name="Moya-Beltran A."/>
            <person name="Beard S."/>
            <person name="Rojas-Villalobos C."/>
            <person name="Issotta F."/>
            <person name="Gallardo Y."/>
            <person name="Ulloa R."/>
            <person name="Giaveno A."/>
            <person name="Degli Esposti M."/>
            <person name="Johnson D.B."/>
            <person name="Quatrini R."/>
        </authorList>
    </citation>
    <scope>NUCLEOTIDE SEQUENCE [LARGE SCALE GENOMIC DNA]</scope>
    <source>
        <strain evidence="4 5">RW2</strain>
    </source>
</reference>
<keyword evidence="2" id="KW-0812">Transmembrane</keyword>
<dbReference type="InterPro" id="IPR027417">
    <property type="entry name" value="P-loop_NTPase"/>
</dbReference>